<feature type="region of interest" description="Disordered" evidence="1">
    <location>
        <begin position="186"/>
        <end position="213"/>
    </location>
</feature>
<feature type="transmembrane region" description="Helical" evidence="2">
    <location>
        <begin position="12"/>
        <end position="30"/>
    </location>
</feature>
<dbReference type="STRING" id="1380566.A0A179FN52"/>
<feature type="compositionally biased region" description="Polar residues" evidence="1">
    <location>
        <begin position="193"/>
        <end position="213"/>
    </location>
</feature>
<reference evidence="5 6" key="1">
    <citation type="journal article" date="2016" name="PLoS Pathog.">
        <title>Biosynthesis of antibiotic leucinostatins in bio-control fungus Purpureocillium lilacinum and their inhibition on phytophthora revealed by genome mining.</title>
        <authorList>
            <person name="Wang G."/>
            <person name="Liu Z."/>
            <person name="Lin R."/>
            <person name="Li E."/>
            <person name="Mao Z."/>
            <person name="Ling J."/>
            <person name="Yang Y."/>
            <person name="Yin W.B."/>
            <person name="Xie B."/>
        </authorList>
    </citation>
    <scope>NUCLEOTIDE SEQUENCE [LARGE SCALE GENOMIC DNA]</scope>
    <source>
        <strain evidence="5">170</strain>
    </source>
</reference>
<organism evidence="5 6">
    <name type="scientific">Pochonia chlamydosporia 170</name>
    <dbReference type="NCBI Taxonomy" id="1380566"/>
    <lineage>
        <taxon>Eukaryota</taxon>
        <taxon>Fungi</taxon>
        <taxon>Dikarya</taxon>
        <taxon>Ascomycota</taxon>
        <taxon>Pezizomycotina</taxon>
        <taxon>Sordariomycetes</taxon>
        <taxon>Hypocreomycetidae</taxon>
        <taxon>Hypocreales</taxon>
        <taxon>Clavicipitaceae</taxon>
        <taxon>Pochonia</taxon>
    </lineage>
</organism>
<feature type="transmembrane region" description="Helical" evidence="2">
    <location>
        <begin position="277"/>
        <end position="296"/>
    </location>
</feature>
<dbReference type="EMBL" id="LSBJ02000004">
    <property type="protein sequence ID" value="OAQ66670.2"/>
    <property type="molecule type" value="Genomic_DNA"/>
</dbReference>
<dbReference type="InterPro" id="IPR018825">
    <property type="entry name" value="DUF2427"/>
</dbReference>
<dbReference type="RefSeq" id="XP_022284394.1">
    <property type="nucleotide sequence ID" value="XM_022428597.1"/>
</dbReference>
<dbReference type="Pfam" id="PF10355">
    <property type="entry name" value="Ytp1"/>
    <property type="match status" value="1"/>
</dbReference>
<accession>A0A179FN52</accession>
<keyword evidence="2" id="KW-0812">Transmembrane</keyword>
<feature type="transmembrane region" description="Helical" evidence="2">
    <location>
        <begin position="445"/>
        <end position="462"/>
    </location>
</feature>
<feature type="transmembrane region" description="Helical" evidence="2">
    <location>
        <begin position="93"/>
        <end position="113"/>
    </location>
</feature>
<dbReference type="Pfam" id="PF10348">
    <property type="entry name" value="DUF2427"/>
    <property type="match status" value="1"/>
</dbReference>
<feature type="transmembrane region" description="Helical" evidence="2">
    <location>
        <begin position="63"/>
        <end position="86"/>
    </location>
</feature>
<name>A0A179FN52_METCM</name>
<evidence type="ECO:0000259" key="3">
    <source>
        <dbReference type="Pfam" id="PF10348"/>
    </source>
</evidence>
<dbReference type="PANTHER" id="PTHR31685:SF3">
    <property type="entry name" value="INTEGRAL MEMBRANE PROTEIN (AFU_ORTHOLOGUE AFUA_6G12730)"/>
    <property type="match status" value="1"/>
</dbReference>
<evidence type="ECO:0000313" key="6">
    <source>
        <dbReference type="Proteomes" id="UP000078397"/>
    </source>
</evidence>
<gene>
    <name evidence="5" type="ORF">VFPPC_08199</name>
</gene>
<dbReference type="PANTHER" id="PTHR31685">
    <property type="entry name" value="INTEGRAL MEMBRANE PROTEIN (AFU_ORTHOLOGUE AFUA_6G12730)-RELATED"/>
    <property type="match status" value="1"/>
</dbReference>
<sequence>MQRINSSYSASTANVVVIILFLIGAVGAHGHSEPELAGNHTALVHESDHLQSYFTLPNHQGLIYGHISLMIIAWVVVLPVAVMLSIARSRISLMTQFAFLTINAFGLLLAAIYNSQTQDLYPNNSHHKIGWIVTAIMSVQALIQLIGRLAGATAGPGYRREHHVGGHNLISSVNYWRRLSTQDHAAPADRLSNDSGQGTEPGTESLRSNSVSTLDDEEIPLNDQHGDYHSSEAEAKLLESAELPVLSTNMLVRKAQRVVVSWLWAYLDFIHRATDRIILPLGFIALTTGIVTFGRLFEGKSIFSGLAHWIKGGVFFWLGLLTLGRWSGSFADMGWAWNLRPVDADEKHWCPSAEFVESALIFFYGSTNIFLEHLGSWGGEWSSQDLEHLAITVLFLGGGLCGMLIESSTVRTLLNATASDTAPARTLGDEEEIAERWNNPPTYKFSLNPIPALVILLLGIMMSSHHQETMVSTMVHKQWGDLLLGASFARVLTYVLLFLRPPKSVLPSRPPTELLASFGLIAGGIIFMASSSDTIDGMIHYNLDAI</sequence>
<protein>
    <recommendedName>
        <fullName evidence="7">Integral membrane protein</fullName>
    </recommendedName>
</protein>
<keyword evidence="2" id="KW-1133">Transmembrane helix</keyword>
<evidence type="ECO:0000259" key="4">
    <source>
        <dbReference type="Pfam" id="PF10355"/>
    </source>
</evidence>
<feature type="domain" description="Protein YTP1-like C-terminal" evidence="4">
    <location>
        <begin position="282"/>
        <end position="545"/>
    </location>
</feature>
<feature type="transmembrane region" description="Helical" evidence="2">
    <location>
        <begin position="511"/>
        <end position="529"/>
    </location>
</feature>
<keyword evidence="2" id="KW-0472">Membrane</keyword>
<dbReference type="Proteomes" id="UP000078397">
    <property type="component" value="Unassembled WGS sequence"/>
</dbReference>
<dbReference type="OrthoDB" id="4005299at2759"/>
<feature type="transmembrane region" description="Helical" evidence="2">
    <location>
        <begin position="129"/>
        <end position="150"/>
    </location>
</feature>
<feature type="domain" description="DUF2427" evidence="3">
    <location>
        <begin position="51"/>
        <end position="148"/>
    </location>
</feature>
<evidence type="ECO:0000256" key="2">
    <source>
        <dbReference type="SAM" id="Phobius"/>
    </source>
</evidence>
<dbReference type="InterPro" id="IPR018827">
    <property type="entry name" value="YTP1_C"/>
</dbReference>
<feature type="transmembrane region" description="Helical" evidence="2">
    <location>
        <begin position="302"/>
        <end position="323"/>
    </location>
</feature>
<dbReference type="KEGG" id="pchm:VFPPC_08199"/>
<evidence type="ECO:0008006" key="7">
    <source>
        <dbReference type="Google" id="ProtNLM"/>
    </source>
</evidence>
<dbReference type="GeneID" id="28850942"/>
<dbReference type="AlphaFoldDB" id="A0A179FN52"/>
<evidence type="ECO:0000313" key="5">
    <source>
        <dbReference type="EMBL" id="OAQ66670.2"/>
    </source>
</evidence>
<evidence type="ECO:0000256" key="1">
    <source>
        <dbReference type="SAM" id="MobiDB-lite"/>
    </source>
</evidence>
<feature type="transmembrane region" description="Helical" evidence="2">
    <location>
        <begin position="482"/>
        <end position="499"/>
    </location>
</feature>
<keyword evidence="6" id="KW-1185">Reference proteome</keyword>
<proteinExistence type="predicted"/>
<comment type="caution">
    <text evidence="5">The sequence shown here is derived from an EMBL/GenBank/DDBJ whole genome shotgun (WGS) entry which is preliminary data.</text>
</comment>